<evidence type="ECO:0008006" key="4">
    <source>
        <dbReference type="Google" id="ProtNLM"/>
    </source>
</evidence>
<name>A0ABY2CWP2_GULMO</name>
<keyword evidence="3" id="KW-1185">Reference proteome</keyword>
<keyword evidence="1" id="KW-0175">Coiled coil</keyword>
<comment type="caution">
    <text evidence="2">The sequence shown here is derived from an EMBL/GenBank/DDBJ whole genome shotgun (WGS) entry which is preliminary data.</text>
</comment>
<sequence length="332" mass="34673">MYTHPSLISSFDASAGPWQPDAPGQPVARLHIFKAGLHTSGNGITRLYTADELAAMAAAYDPARFAAPLVIGHPQDNTPAYGWVARLVAEGDDLFAEVDTIDPLLADAIRVGMYRKISASLYLPESPANPVPGVLYLRHVGLLGGAAPAVKGLAPVTLSEGDGVAEFEEVCRKQSEQGDPVMSDQTPELAELKAKLAAIEAENASLKAAAEAATAALNEQKRAATHAEHAAFAEALVKAGKLTPGVAPAMVATLDYLAESSADFAEGGQQEPLVKVFREALSALPAVIPMGEAAADHSEAEIKPIGQMSGHEAAALFQRDPQAFRRAAGLTE</sequence>
<feature type="coiled-coil region" evidence="1">
    <location>
        <begin position="189"/>
        <end position="223"/>
    </location>
</feature>
<dbReference type="EMBL" id="SMDA01000005">
    <property type="protein sequence ID" value="TCW31419.1"/>
    <property type="molecule type" value="Genomic_DNA"/>
</dbReference>
<organism evidence="2 3">
    <name type="scientific">Gulbenkiania mobilis</name>
    <dbReference type="NCBI Taxonomy" id="397457"/>
    <lineage>
        <taxon>Bacteria</taxon>
        <taxon>Pseudomonadati</taxon>
        <taxon>Pseudomonadota</taxon>
        <taxon>Betaproteobacteria</taxon>
        <taxon>Neisseriales</taxon>
        <taxon>Chromobacteriaceae</taxon>
        <taxon>Gulbenkiania</taxon>
    </lineage>
</organism>
<accession>A0ABY2CWP2</accession>
<evidence type="ECO:0000313" key="3">
    <source>
        <dbReference type="Proteomes" id="UP000294801"/>
    </source>
</evidence>
<evidence type="ECO:0000313" key="2">
    <source>
        <dbReference type="EMBL" id="TCW31419.1"/>
    </source>
</evidence>
<protein>
    <recommendedName>
        <fullName evidence="4">Mu-like prophage I protein</fullName>
    </recommendedName>
</protein>
<reference evidence="2 3" key="1">
    <citation type="submission" date="2019-03" db="EMBL/GenBank/DDBJ databases">
        <title>Genomic Encyclopedia of Type Strains, Phase IV (KMG-IV): sequencing the most valuable type-strain genomes for metagenomic binning, comparative biology and taxonomic classification.</title>
        <authorList>
            <person name="Goeker M."/>
        </authorList>
    </citation>
    <scope>NUCLEOTIDE SEQUENCE [LARGE SCALE GENOMIC DNA]</scope>
    <source>
        <strain evidence="2 3">DSM 18507</strain>
    </source>
</reference>
<gene>
    <name evidence="2" type="ORF">EV669_105120</name>
</gene>
<evidence type="ECO:0000256" key="1">
    <source>
        <dbReference type="SAM" id="Coils"/>
    </source>
</evidence>
<proteinExistence type="predicted"/>
<dbReference type="Proteomes" id="UP000294801">
    <property type="component" value="Unassembled WGS sequence"/>
</dbReference>